<gene>
    <name evidence="2" type="ORF">DLJ54_10160</name>
</gene>
<feature type="transmembrane region" description="Helical" evidence="1">
    <location>
        <begin position="42"/>
        <end position="61"/>
    </location>
</feature>
<name>A0A364V398_9CORY</name>
<sequence>MPELLALGVLQLPLWPLLLLLAGLLTRLWLVRELLSRGLVSVLLPMRLPILVPLLVTGALSTGCLLY</sequence>
<dbReference type="AlphaFoldDB" id="A0A364V398"/>
<reference evidence="2 3" key="1">
    <citation type="journal article" date="2018" name="Syst. Appl. Microbiol.">
        <title>Corynebacterium heidelbergense sp. nov., isolated from the preen glands of Egyptian geese (Alopochen aegyptiacus).</title>
        <authorList>
            <person name="Braun M.S."/>
            <person name="Wang E."/>
            <person name="Zimmermann S."/>
            <person name="Wink M."/>
        </authorList>
    </citation>
    <scope>NUCLEOTIDE SEQUENCE [LARGE SCALE GENOMIC DNA]</scope>
    <source>
        <strain evidence="2 3">647</strain>
    </source>
</reference>
<organism evidence="2 3">
    <name type="scientific">Corynebacterium heidelbergense</name>
    <dbReference type="NCBI Taxonomy" id="2055947"/>
    <lineage>
        <taxon>Bacteria</taxon>
        <taxon>Bacillati</taxon>
        <taxon>Actinomycetota</taxon>
        <taxon>Actinomycetes</taxon>
        <taxon>Mycobacteriales</taxon>
        <taxon>Corynebacteriaceae</taxon>
        <taxon>Corynebacterium</taxon>
    </lineage>
</organism>
<feature type="non-terminal residue" evidence="2">
    <location>
        <position position="67"/>
    </location>
</feature>
<keyword evidence="3" id="KW-1185">Reference proteome</keyword>
<accession>A0A364V398</accession>
<keyword evidence="1" id="KW-0812">Transmembrane</keyword>
<keyword evidence="1" id="KW-0472">Membrane</keyword>
<dbReference type="Proteomes" id="UP000251577">
    <property type="component" value="Unassembled WGS sequence"/>
</dbReference>
<evidence type="ECO:0008006" key="4">
    <source>
        <dbReference type="Google" id="ProtNLM"/>
    </source>
</evidence>
<keyword evidence="1" id="KW-1133">Transmembrane helix</keyword>
<protein>
    <recommendedName>
        <fullName evidence="4">DUF1656 domain-containing protein</fullName>
    </recommendedName>
</protein>
<dbReference type="EMBL" id="QHCV01000213">
    <property type="protein sequence ID" value="RAV31101.1"/>
    <property type="molecule type" value="Genomic_DNA"/>
</dbReference>
<evidence type="ECO:0000256" key="1">
    <source>
        <dbReference type="SAM" id="Phobius"/>
    </source>
</evidence>
<evidence type="ECO:0000313" key="3">
    <source>
        <dbReference type="Proteomes" id="UP000251577"/>
    </source>
</evidence>
<proteinExistence type="predicted"/>
<evidence type="ECO:0000313" key="2">
    <source>
        <dbReference type="EMBL" id="RAV31101.1"/>
    </source>
</evidence>
<feature type="transmembrane region" description="Helical" evidence="1">
    <location>
        <begin position="12"/>
        <end position="30"/>
    </location>
</feature>
<comment type="caution">
    <text evidence="2">The sequence shown here is derived from an EMBL/GenBank/DDBJ whole genome shotgun (WGS) entry which is preliminary data.</text>
</comment>